<proteinExistence type="inferred from homology"/>
<dbReference type="PROSITE" id="PS50294">
    <property type="entry name" value="WD_REPEATS_REGION"/>
    <property type="match status" value="1"/>
</dbReference>
<evidence type="ECO:0000256" key="4">
    <source>
        <dbReference type="ARBA" id="ARBA00022694"/>
    </source>
</evidence>
<sequence length="1097" mass="119473">MVTQLVSRYSQGAVTAVAFVSDTAVLSASGGTLALHSIDTQKPIDQITVFQYARIHGVSVQESASNEEKGRQGNCVRVVVYGSKSWAIVNVDCRESGCERIRIESVHTADDWIKAAHWVRDRETDRQLVALATAHNQVIVADAEHGTCVHRISCEERSILYAAAFYGHFTDELLVAAGTVFNQILLWPIRLQDSKSIPVQQRLCGNEGVIFGISFSEDGQVLASVSDDRSLRVWNLHKQQEQLVATAYGHQARIWQSVILDQFVVTASEDGTCRVWDRQMMETVDVWPQCTKNVWAIAANRKQSLVAAGGGDGSVVVWSLEAVRGKRVEQESQLDVTYLPPQLEYNSGEPRNTERIRGFALTAWDQALLTTDSGHILRCTWNQQHGKSWTSVLSDPKLIGYSMVASSTDGSLVAVGLRDGSVMLLAPHLPPSISMQMAQIHSSVVRTLIILPGAAPGLFELITVDASGQVLWTRAALCDSEIQWNAIAALNVPQGRAQSVAAAINQKLGWAAIGTTSGCLFLFELPPLLSELQISPQGLDDSVPVLMPVLQWPRAHGRHTLTAVVLEKTHPESTSKNNSDCTIVTCGRDGHVQRFSLRVVPDAEAPKEANNVRCGDMANDMKVVVSRISCELLTEGWVEGMFEQEKGQLHAVTFYRKRLELMDLSGTVPQVVLSSISSGASKQWQVLFTPHGIRIGFMRKGHLATYCLPQQLQSSHICRILVRGISSLDIRAICALQLNGMMLVASGGEDCYVRLHRYTADVISEMCLLASERRHSSAVRCALFVPSCGENDVQYLVTAGGGCELRCWQVCVSSSQSDNLSDSNTTMIEWAVVPKSDSADLRIMDIAVIRTDSSVLVAAAYSDASVRLWRMDTHFHTFDCVAQDYSGTHCVLSIAAVDIGNGRTLLVSGATNGQVSFWDITRFVVDADNMACSKQLLPVADLRSSLLAVHDVHQSGVNSIDIRFTTDNTTACEGNPVVLVATGGDNGGVTIREIEIGETQALLRMEARRIDAHASSVKGVVLLGNDTLGSVSTDQRLAIWSLPKANPASSDTQLSLLAMSFTQVADPSALHLVQHCKKRPSLIVAGMGVELFDVETD</sequence>
<dbReference type="EMBL" id="JANBUO010000198">
    <property type="protein sequence ID" value="KAJ2806346.1"/>
    <property type="molecule type" value="Genomic_DNA"/>
</dbReference>
<dbReference type="Proteomes" id="UP001140094">
    <property type="component" value="Unassembled WGS sequence"/>
</dbReference>
<dbReference type="InterPro" id="IPR051973">
    <property type="entry name" value="tRNA_Anticodon_Mtase-Reg"/>
</dbReference>
<evidence type="ECO:0000256" key="5">
    <source>
        <dbReference type="ARBA" id="ARBA00022737"/>
    </source>
</evidence>
<dbReference type="PRINTS" id="PR00320">
    <property type="entry name" value="GPROTEINBRPT"/>
</dbReference>
<dbReference type="GO" id="GO:0005737">
    <property type="term" value="C:cytoplasm"/>
    <property type="evidence" value="ECO:0007669"/>
    <property type="project" value="UniProtKB-SubCell"/>
</dbReference>
<dbReference type="PANTHER" id="PTHR14344:SF3">
    <property type="entry name" value="WD REPEAT-CONTAINING PROTEIN 6"/>
    <property type="match status" value="1"/>
</dbReference>
<evidence type="ECO:0000313" key="8">
    <source>
        <dbReference type="EMBL" id="KAJ2806346.1"/>
    </source>
</evidence>
<dbReference type="PROSITE" id="PS50082">
    <property type="entry name" value="WD_REPEATS_2"/>
    <property type="match status" value="2"/>
</dbReference>
<dbReference type="InterPro" id="IPR036322">
    <property type="entry name" value="WD40_repeat_dom_sf"/>
</dbReference>
<gene>
    <name evidence="8" type="primary">WDR6_1</name>
    <name evidence="8" type="ORF">H4R20_001726</name>
</gene>
<comment type="subcellular location">
    <subcellularLocation>
        <location evidence="1">Cytoplasm</location>
    </subcellularLocation>
</comment>
<dbReference type="Pfam" id="PF00400">
    <property type="entry name" value="WD40"/>
    <property type="match status" value="3"/>
</dbReference>
<dbReference type="InterPro" id="IPR020472">
    <property type="entry name" value="WD40_PAC1"/>
</dbReference>
<feature type="repeat" description="WD" evidence="7">
    <location>
        <begin position="203"/>
        <end position="244"/>
    </location>
</feature>
<dbReference type="PANTHER" id="PTHR14344">
    <property type="entry name" value="WD REPEAT PROTEIN"/>
    <property type="match status" value="1"/>
</dbReference>
<dbReference type="AlphaFoldDB" id="A0A9W8LVD8"/>
<keyword evidence="9" id="KW-1185">Reference proteome</keyword>
<dbReference type="GO" id="GO:0030488">
    <property type="term" value="P:tRNA methylation"/>
    <property type="evidence" value="ECO:0007669"/>
    <property type="project" value="TreeGrafter"/>
</dbReference>
<name>A0A9W8LVD8_9FUNG</name>
<protein>
    <submittedName>
        <fullName evidence="8">WD repeat-containing protein 6</fullName>
    </submittedName>
</protein>
<evidence type="ECO:0000313" key="9">
    <source>
        <dbReference type="Proteomes" id="UP001140094"/>
    </source>
</evidence>
<reference evidence="8" key="1">
    <citation type="submission" date="2022-07" db="EMBL/GenBank/DDBJ databases">
        <title>Phylogenomic reconstructions and comparative analyses of Kickxellomycotina fungi.</title>
        <authorList>
            <person name="Reynolds N.K."/>
            <person name="Stajich J.E."/>
            <person name="Barry K."/>
            <person name="Grigoriev I.V."/>
            <person name="Crous P."/>
            <person name="Smith M.E."/>
        </authorList>
    </citation>
    <scope>NUCLEOTIDE SEQUENCE</scope>
    <source>
        <strain evidence="8">NRRL 1565</strain>
    </source>
</reference>
<accession>A0A9W8LVD8</accession>
<feature type="repeat" description="WD" evidence="7">
    <location>
        <begin position="262"/>
        <end position="286"/>
    </location>
</feature>
<organism evidence="8 9">
    <name type="scientific">Coemansia guatemalensis</name>
    <dbReference type="NCBI Taxonomy" id="2761395"/>
    <lineage>
        <taxon>Eukaryota</taxon>
        <taxon>Fungi</taxon>
        <taxon>Fungi incertae sedis</taxon>
        <taxon>Zoopagomycota</taxon>
        <taxon>Kickxellomycotina</taxon>
        <taxon>Kickxellomycetes</taxon>
        <taxon>Kickxellales</taxon>
        <taxon>Kickxellaceae</taxon>
        <taxon>Coemansia</taxon>
    </lineage>
</organism>
<evidence type="ECO:0000256" key="2">
    <source>
        <dbReference type="ARBA" id="ARBA00022490"/>
    </source>
</evidence>
<keyword evidence="3 7" id="KW-0853">WD repeat</keyword>
<dbReference type="InterPro" id="IPR015943">
    <property type="entry name" value="WD40/YVTN_repeat-like_dom_sf"/>
</dbReference>
<evidence type="ECO:0000256" key="1">
    <source>
        <dbReference type="ARBA" id="ARBA00004496"/>
    </source>
</evidence>
<dbReference type="OrthoDB" id="5594999at2759"/>
<dbReference type="InterPro" id="IPR019775">
    <property type="entry name" value="WD40_repeat_CS"/>
</dbReference>
<keyword evidence="5" id="KW-0677">Repeat</keyword>
<keyword evidence="4" id="KW-0819">tRNA processing</keyword>
<comment type="caution">
    <text evidence="8">The sequence shown here is derived from an EMBL/GenBank/DDBJ whole genome shotgun (WGS) entry which is preliminary data.</text>
</comment>
<keyword evidence="2" id="KW-0963">Cytoplasm</keyword>
<comment type="similarity">
    <text evidence="6">Belongs to the WD repeat WDR6 family.</text>
</comment>
<dbReference type="Gene3D" id="2.130.10.10">
    <property type="entry name" value="YVTN repeat-like/Quinoprotein amine dehydrogenase"/>
    <property type="match status" value="4"/>
</dbReference>
<dbReference type="PROSITE" id="PS00678">
    <property type="entry name" value="WD_REPEATS_1"/>
    <property type="match status" value="1"/>
</dbReference>
<dbReference type="InterPro" id="IPR001680">
    <property type="entry name" value="WD40_rpt"/>
</dbReference>
<dbReference type="SMART" id="SM00320">
    <property type="entry name" value="WD40"/>
    <property type="match status" value="11"/>
</dbReference>
<evidence type="ECO:0000256" key="6">
    <source>
        <dbReference type="ARBA" id="ARBA00038255"/>
    </source>
</evidence>
<dbReference type="SUPFAM" id="SSF50978">
    <property type="entry name" value="WD40 repeat-like"/>
    <property type="match status" value="4"/>
</dbReference>
<evidence type="ECO:0000256" key="7">
    <source>
        <dbReference type="PROSITE-ProRule" id="PRU00221"/>
    </source>
</evidence>
<evidence type="ECO:0000256" key="3">
    <source>
        <dbReference type="ARBA" id="ARBA00022574"/>
    </source>
</evidence>